<dbReference type="Proteomes" id="UP000246352">
    <property type="component" value="Unassembled WGS sequence"/>
</dbReference>
<comment type="caution">
    <text evidence="1">The sequence shown here is derived from an EMBL/GenBank/DDBJ whole genome shotgun (WGS) entry which is preliminary data.</text>
</comment>
<keyword evidence="2" id="KW-1185">Reference proteome</keyword>
<evidence type="ECO:0000313" key="1">
    <source>
        <dbReference type="EMBL" id="PWV97704.1"/>
    </source>
</evidence>
<accession>A0A317PFY6</accession>
<dbReference type="OrthoDB" id="7784140at2"/>
<name>A0A317PFY6_9HYPH</name>
<protein>
    <submittedName>
        <fullName evidence="1">Uncharacterized protein</fullName>
    </submittedName>
</protein>
<evidence type="ECO:0000313" key="2">
    <source>
        <dbReference type="Proteomes" id="UP000246352"/>
    </source>
</evidence>
<proteinExistence type="predicted"/>
<dbReference type="AlphaFoldDB" id="A0A317PFY6"/>
<sequence>MSNRVVFDSAEIAEHTDFDNIGIFSQSAVDDLLNDAVGYPNHWAAFTVAQASAQEITVSPGRFLNGRIAYANAAEITLSLQTYLPIVATDEVWVAIILRGSEETLTANRTFETSQDPETSIPVNRSTPKTIGRKVSLVVQQGNKAPAPAVKPVVAETDAAIAFVLLKSTGIQLIEPAESSRAKTLFEVEGRVTSLEINLDALFERTVSIETDIANIAARISDIPRPAIIRQMQRDIGAARRLIELPENQRAYVFDYGLVSDQWDTAHGDWLARINHGIRFAWANERQAQLQLTNSDDPRIMIKAGRVVPAYDEVTRISNVGTDATRNISQLTHTVTTAIRQEVSRERIVYGTSKNQCENASGWSFLGDLRTGEVFTKDGEEWEVGEIVANKTWAGHHLYEITRIRRETYNEVYWTYETEEIGINGSIYGQTFLVSQPMIATSIDLSVARVGNDGTLYLFVCETNETGQPVVEKVLAHGQINQPDLAIGWNRFDIDLTLLQSGKRYAWFTVTTGNHALNTTEQNKYTGGSLFLMSDGAWAQGDVEGDFAFKVNAARFRDVRTIIPLQPLTLENGMTDIDLLFKSWVPGGTALEFELKPSGATTWVPFKEETTATHPLIGLPALTEIRIVMLGTPDLAPMIVMDQFAVGTTARHRGDMVAISKQFEFGISSSSIVTVFTVDAWIAAEHTLTPTIMVGGAVVAADTTQVKIDPDNAERRTITSTYVLGAATTSARMRPVMTASNVAEVPFIQDCFIAAL</sequence>
<reference evidence="1 2" key="1">
    <citation type="submission" date="2018-05" db="EMBL/GenBank/DDBJ databases">
        <title>Genomic Encyclopedia of Type Strains, Phase IV (KMG-IV): sequencing the most valuable type-strain genomes for metagenomic binning, comparative biology and taxonomic classification.</title>
        <authorList>
            <person name="Goeker M."/>
        </authorList>
    </citation>
    <scope>NUCLEOTIDE SEQUENCE [LARGE SCALE GENOMIC DNA]</scope>
    <source>
        <strain evidence="1 2">DSM 16791</strain>
    </source>
</reference>
<organism evidence="1 2">
    <name type="scientific">Hoeflea marina</name>
    <dbReference type="NCBI Taxonomy" id="274592"/>
    <lineage>
        <taxon>Bacteria</taxon>
        <taxon>Pseudomonadati</taxon>
        <taxon>Pseudomonadota</taxon>
        <taxon>Alphaproteobacteria</taxon>
        <taxon>Hyphomicrobiales</taxon>
        <taxon>Rhizobiaceae</taxon>
        <taxon>Hoeflea</taxon>
    </lineage>
</organism>
<dbReference type="EMBL" id="QGTR01000006">
    <property type="protein sequence ID" value="PWV97704.1"/>
    <property type="molecule type" value="Genomic_DNA"/>
</dbReference>
<gene>
    <name evidence="1" type="ORF">DFR52_106229</name>
</gene>
<dbReference type="RefSeq" id="WP_110033996.1">
    <property type="nucleotide sequence ID" value="NZ_QGTR01000006.1"/>
</dbReference>